<evidence type="ECO:0000313" key="2">
    <source>
        <dbReference type="Proteomes" id="UP000836841"/>
    </source>
</evidence>
<accession>A0AAU9SQH3</accession>
<evidence type="ECO:0000313" key="1">
    <source>
        <dbReference type="EMBL" id="CAH2070767.1"/>
    </source>
</evidence>
<protein>
    <submittedName>
        <fullName evidence="1">Uncharacterized protein</fullName>
    </submittedName>
</protein>
<reference evidence="1 2" key="1">
    <citation type="submission" date="2022-03" db="EMBL/GenBank/DDBJ databases">
        <authorList>
            <person name="Nunn A."/>
            <person name="Chopra R."/>
            <person name="Nunn A."/>
            <person name="Contreras Garrido A."/>
        </authorList>
    </citation>
    <scope>NUCLEOTIDE SEQUENCE [LARGE SCALE GENOMIC DNA]</scope>
</reference>
<name>A0AAU9SQH3_THLAR</name>
<dbReference type="Proteomes" id="UP000836841">
    <property type="component" value="Chromosome 6"/>
</dbReference>
<gene>
    <name evidence="1" type="ORF">TAV2_LOCUS20892</name>
</gene>
<sequence>MQMSISLSPYPVDRSLPGHYIVGKDDLLRVPIQLSDPLWDIYSRRTTKLRSCVSDASDIPNNLIPRLESVAVFEMPSLRYPFPCSHHQSLCGFVDQKLFRSPFSTSLLYQATQTEPAWKKRSQISLRQHALFQVSECGRKASGLNPSLKQHTVKVWMFGFGSNHRLSSMVHCKERETAEGPKVSPKGQTWIAAGFLQMIMIRPSSSDRRGTIGWEQLSEEEAAASNYGLCGLTLCNENKREEATGNPQGLQQIHRFASQTQLHAGVPWSKETPVIWAQICIDSSGGAAGE</sequence>
<keyword evidence="2" id="KW-1185">Reference proteome</keyword>
<dbReference type="AlphaFoldDB" id="A0AAU9SQH3"/>
<dbReference type="EMBL" id="OU466862">
    <property type="protein sequence ID" value="CAH2070767.1"/>
    <property type="molecule type" value="Genomic_DNA"/>
</dbReference>
<proteinExistence type="predicted"/>
<organism evidence="1 2">
    <name type="scientific">Thlaspi arvense</name>
    <name type="common">Field penny-cress</name>
    <dbReference type="NCBI Taxonomy" id="13288"/>
    <lineage>
        <taxon>Eukaryota</taxon>
        <taxon>Viridiplantae</taxon>
        <taxon>Streptophyta</taxon>
        <taxon>Embryophyta</taxon>
        <taxon>Tracheophyta</taxon>
        <taxon>Spermatophyta</taxon>
        <taxon>Magnoliopsida</taxon>
        <taxon>eudicotyledons</taxon>
        <taxon>Gunneridae</taxon>
        <taxon>Pentapetalae</taxon>
        <taxon>rosids</taxon>
        <taxon>malvids</taxon>
        <taxon>Brassicales</taxon>
        <taxon>Brassicaceae</taxon>
        <taxon>Thlaspideae</taxon>
        <taxon>Thlaspi</taxon>
    </lineage>
</organism>